<dbReference type="InterPro" id="IPR001084">
    <property type="entry name" value="MAP_tubulin-bd_rpt"/>
</dbReference>
<dbReference type="InterPro" id="IPR027324">
    <property type="entry name" value="MAP2/MAP4/Tau"/>
</dbReference>
<evidence type="ECO:0000256" key="4">
    <source>
        <dbReference type="ARBA" id="ARBA00022737"/>
    </source>
</evidence>
<evidence type="ECO:0000256" key="3">
    <source>
        <dbReference type="ARBA" id="ARBA00022553"/>
    </source>
</evidence>
<dbReference type="AlphaFoldDB" id="A0A8S1GYD3"/>
<dbReference type="GO" id="GO:0031175">
    <property type="term" value="P:neuron projection development"/>
    <property type="evidence" value="ECO:0007669"/>
    <property type="project" value="TreeGrafter"/>
</dbReference>
<organism evidence="8 9">
    <name type="scientific">Caenorhabditis auriculariae</name>
    <dbReference type="NCBI Taxonomy" id="2777116"/>
    <lineage>
        <taxon>Eukaryota</taxon>
        <taxon>Metazoa</taxon>
        <taxon>Ecdysozoa</taxon>
        <taxon>Nematoda</taxon>
        <taxon>Chromadorea</taxon>
        <taxon>Rhabditida</taxon>
        <taxon>Rhabditina</taxon>
        <taxon>Rhabditomorpha</taxon>
        <taxon>Rhabditoidea</taxon>
        <taxon>Rhabditidae</taxon>
        <taxon>Peloderinae</taxon>
        <taxon>Caenorhabditis</taxon>
    </lineage>
</organism>
<dbReference type="EMBL" id="CAJGYM010000008">
    <property type="protein sequence ID" value="CAD6188459.1"/>
    <property type="molecule type" value="Genomic_DNA"/>
</dbReference>
<feature type="compositionally biased region" description="Acidic residues" evidence="7">
    <location>
        <begin position="1"/>
        <end position="19"/>
    </location>
</feature>
<dbReference type="GO" id="GO:0008017">
    <property type="term" value="F:microtubule binding"/>
    <property type="evidence" value="ECO:0007669"/>
    <property type="project" value="InterPro"/>
</dbReference>
<dbReference type="PANTHER" id="PTHR11501">
    <property type="entry name" value="MICROTUBULE-ASSOCIATED PROTEIN"/>
    <property type="match status" value="1"/>
</dbReference>
<name>A0A8S1GYD3_9PELO</name>
<sequence length="415" mass="44957">MSDVEEALSELSEEADADQLELKPEPEPTEEESEQLPSFDDCLRSQPEPEPHLVDLVAAPPLAVADQVEDVASQKDDAIAVFFAEKDVVESPPPMEVAATSNYFHGQEERLSEGSPTQEQHSPTSNSDERRNSEEVEVDVGRLQLNSPPLSSPESSESAVPASENTPPPPPQDEKPRRTGIKPPTQIKSLQRAAISRAEQKVPDHSIETPKKTPASPAVGSRSRPPRNDSRSATPKPAPIVNSGSTTPRVNAKYANTYDVKSKVGSLEKADHTPGGGNVKIESIKLNFGATAKPRVASKTDYTPAKSEKKIISQKLEWTAASKVGSLQNANHRPQGGNVQILNQKLDWKAESKVGSKDNIRHKPGGGNVKIFDEKLTYVSAETTSRGKKRRSSSVFRTSMPGAVYPLTADQVFAK</sequence>
<dbReference type="GO" id="GO:0005874">
    <property type="term" value="C:microtubule"/>
    <property type="evidence" value="ECO:0007669"/>
    <property type="project" value="UniProtKB-KW"/>
</dbReference>
<keyword evidence="6" id="KW-0493">Microtubule</keyword>
<gene>
    <name evidence="8" type="ORF">CAUJ_LOCUS4378</name>
</gene>
<keyword evidence="4" id="KW-0677">Repeat</keyword>
<dbReference type="PROSITE" id="PS00229">
    <property type="entry name" value="TAU_MAP_1"/>
    <property type="match status" value="1"/>
</dbReference>
<keyword evidence="9" id="KW-1185">Reference proteome</keyword>
<feature type="region of interest" description="Disordered" evidence="7">
    <location>
        <begin position="90"/>
        <end position="253"/>
    </location>
</feature>
<feature type="compositionally biased region" description="Low complexity" evidence="7">
    <location>
        <begin position="147"/>
        <end position="164"/>
    </location>
</feature>
<evidence type="ECO:0000256" key="7">
    <source>
        <dbReference type="SAM" id="MobiDB-lite"/>
    </source>
</evidence>
<evidence type="ECO:0000256" key="2">
    <source>
        <dbReference type="ARBA" id="ARBA00022490"/>
    </source>
</evidence>
<proteinExistence type="predicted"/>
<dbReference type="Pfam" id="PF00418">
    <property type="entry name" value="Tubulin-binding"/>
    <property type="match status" value="3"/>
</dbReference>
<comment type="caution">
    <text evidence="8">The sequence shown here is derived from an EMBL/GenBank/DDBJ whole genome shotgun (WGS) entry which is preliminary data.</text>
</comment>
<dbReference type="Proteomes" id="UP000835052">
    <property type="component" value="Unassembled WGS sequence"/>
</dbReference>
<feature type="compositionally biased region" description="Polar residues" evidence="7">
    <location>
        <begin position="114"/>
        <end position="126"/>
    </location>
</feature>
<evidence type="ECO:0000256" key="6">
    <source>
        <dbReference type="RuleBase" id="RU000686"/>
    </source>
</evidence>
<comment type="subcellular location">
    <subcellularLocation>
        <location evidence="1 6">Cytoplasm</location>
        <location evidence="1 6">Cytoskeleton</location>
    </subcellularLocation>
</comment>
<evidence type="ECO:0000313" key="8">
    <source>
        <dbReference type="EMBL" id="CAD6188459.1"/>
    </source>
</evidence>
<feature type="compositionally biased region" description="Basic and acidic residues" evidence="7">
    <location>
        <begin position="198"/>
        <end position="211"/>
    </location>
</feature>
<keyword evidence="2 6" id="KW-0963">Cytoplasm</keyword>
<dbReference type="GO" id="GO:0043005">
    <property type="term" value="C:neuron projection"/>
    <property type="evidence" value="ECO:0007669"/>
    <property type="project" value="TreeGrafter"/>
</dbReference>
<feature type="compositionally biased region" description="Basic and acidic residues" evidence="7">
    <location>
        <begin position="41"/>
        <end position="53"/>
    </location>
</feature>
<evidence type="ECO:0000256" key="1">
    <source>
        <dbReference type="ARBA" id="ARBA00004245"/>
    </source>
</evidence>
<dbReference type="PANTHER" id="PTHR11501:SF18">
    <property type="entry name" value="MICROTUBULE-ASSOCIATED PROTEIN"/>
    <property type="match status" value="1"/>
</dbReference>
<dbReference type="OrthoDB" id="9378527at2759"/>
<dbReference type="GO" id="GO:0000226">
    <property type="term" value="P:microtubule cytoskeleton organization"/>
    <property type="evidence" value="ECO:0007669"/>
    <property type="project" value="TreeGrafter"/>
</dbReference>
<accession>A0A8S1GYD3</accession>
<evidence type="ECO:0000313" key="9">
    <source>
        <dbReference type="Proteomes" id="UP000835052"/>
    </source>
</evidence>
<evidence type="ECO:0000256" key="5">
    <source>
        <dbReference type="ARBA" id="ARBA00023212"/>
    </source>
</evidence>
<protein>
    <recommendedName>
        <fullName evidence="6">Microtubule-associated protein</fullName>
    </recommendedName>
</protein>
<dbReference type="PROSITE" id="PS51491">
    <property type="entry name" value="TAU_MAP_2"/>
    <property type="match status" value="2"/>
</dbReference>
<keyword evidence="5 6" id="KW-0206">Cytoskeleton</keyword>
<feature type="region of interest" description="Disordered" evidence="7">
    <location>
        <begin position="1"/>
        <end position="54"/>
    </location>
</feature>
<keyword evidence="3" id="KW-0597">Phosphoprotein</keyword>
<reference evidence="8" key="1">
    <citation type="submission" date="2020-10" db="EMBL/GenBank/DDBJ databases">
        <authorList>
            <person name="Kikuchi T."/>
        </authorList>
    </citation>
    <scope>NUCLEOTIDE SEQUENCE</scope>
    <source>
        <strain evidence="8">NKZ352</strain>
    </source>
</reference>